<protein>
    <recommendedName>
        <fullName evidence="3">Transposase</fullName>
    </recommendedName>
</protein>
<dbReference type="EMBL" id="JANZXA010000006">
    <property type="protein sequence ID" value="MCT2399923.1"/>
    <property type="molecule type" value="Genomic_DNA"/>
</dbReference>
<proteinExistence type="predicted"/>
<evidence type="ECO:0008006" key="3">
    <source>
        <dbReference type="Google" id="ProtNLM"/>
    </source>
</evidence>
<reference evidence="1" key="1">
    <citation type="submission" date="2022-09" db="EMBL/GenBank/DDBJ databases">
        <title>Novosphingobium sp. Nov., a polycyclic aromatic hydrocarbon-degrading bacterium isolated form mangrove sediments in HongKong.</title>
        <authorList>
            <person name="Hu Z."/>
        </authorList>
    </citation>
    <scope>NUCLEOTIDE SEQUENCE</scope>
    <source>
        <strain evidence="1">HK4-1</strain>
    </source>
</reference>
<evidence type="ECO:0000313" key="1">
    <source>
        <dbReference type="EMBL" id="MCT2399923.1"/>
    </source>
</evidence>
<dbReference type="RefSeq" id="WP_260046027.1">
    <property type="nucleotide sequence ID" value="NZ_JANZXA010000006.1"/>
</dbReference>
<evidence type="ECO:0000313" key="2">
    <source>
        <dbReference type="Proteomes" id="UP001165583"/>
    </source>
</evidence>
<gene>
    <name evidence="1" type="ORF">NZK81_10200</name>
</gene>
<organism evidence="1 2">
    <name type="scientific">Novosphingobium mangrovi</name>
    <name type="common">ex Huang et al. 2023</name>
    <dbReference type="NCBI Taxonomy" id="2976432"/>
    <lineage>
        <taxon>Bacteria</taxon>
        <taxon>Pseudomonadati</taxon>
        <taxon>Pseudomonadota</taxon>
        <taxon>Alphaproteobacteria</taxon>
        <taxon>Sphingomonadales</taxon>
        <taxon>Sphingomonadaceae</taxon>
        <taxon>Novosphingobium</taxon>
    </lineage>
</organism>
<dbReference type="Proteomes" id="UP001165583">
    <property type="component" value="Unassembled WGS sequence"/>
</dbReference>
<keyword evidence="2" id="KW-1185">Reference proteome</keyword>
<name>A0ABT2I539_9SPHN</name>
<sequence>MAFASKTDISLTPLISGLPPKLGWEMLELFASEVLPQIRAAG</sequence>
<accession>A0ABT2I539</accession>
<comment type="caution">
    <text evidence="1">The sequence shown here is derived from an EMBL/GenBank/DDBJ whole genome shotgun (WGS) entry which is preliminary data.</text>
</comment>